<protein>
    <submittedName>
        <fullName evidence="2">Acyl carrier protein</fullName>
    </submittedName>
</protein>
<accession>A0A7H8TBL7</accession>
<reference evidence="2 3" key="1">
    <citation type="submission" date="2020-06" db="EMBL/GenBank/DDBJ databases">
        <title>Genome mining for natural products.</title>
        <authorList>
            <person name="Zhang B."/>
            <person name="Shi J."/>
            <person name="Ge H."/>
        </authorList>
    </citation>
    <scope>NUCLEOTIDE SEQUENCE [LARGE SCALE GENOMIC DNA]</scope>
    <source>
        <strain evidence="2 3">NA02069</strain>
    </source>
</reference>
<dbReference type="InterPro" id="IPR036736">
    <property type="entry name" value="ACP-like_sf"/>
</dbReference>
<gene>
    <name evidence="2" type="ORF">HUT05_27785</name>
</gene>
<evidence type="ECO:0000259" key="1">
    <source>
        <dbReference type="PROSITE" id="PS50075"/>
    </source>
</evidence>
<dbReference type="AlphaFoldDB" id="A0A7H8TBL7"/>
<dbReference type="GeneID" id="91329029"/>
<evidence type="ECO:0000313" key="2">
    <source>
        <dbReference type="EMBL" id="QKZ20817.1"/>
    </source>
</evidence>
<proteinExistence type="predicted"/>
<dbReference type="RefSeq" id="WP_107905926.1">
    <property type="nucleotide sequence ID" value="NZ_BMUS01000003.1"/>
</dbReference>
<organism evidence="2 3">
    <name type="scientific">Streptomyces chartreusis</name>
    <dbReference type="NCBI Taxonomy" id="1969"/>
    <lineage>
        <taxon>Bacteria</taxon>
        <taxon>Bacillati</taxon>
        <taxon>Actinomycetota</taxon>
        <taxon>Actinomycetes</taxon>
        <taxon>Kitasatosporales</taxon>
        <taxon>Streptomycetaceae</taxon>
        <taxon>Streptomyces</taxon>
    </lineage>
</organism>
<dbReference type="Pfam" id="PF00550">
    <property type="entry name" value="PP-binding"/>
    <property type="match status" value="1"/>
</dbReference>
<dbReference type="PROSITE" id="PS50075">
    <property type="entry name" value="CARRIER"/>
    <property type="match status" value="1"/>
</dbReference>
<evidence type="ECO:0000313" key="3">
    <source>
        <dbReference type="Proteomes" id="UP000509418"/>
    </source>
</evidence>
<dbReference type="InterPro" id="IPR009081">
    <property type="entry name" value="PP-bd_ACP"/>
</dbReference>
<dbReference type="SUPFAM" id="SSF47336">
    <property type="entry name" value="ACP-like"/>
    <property type="match status" value="1"/>
</dbReference>
<dbReference type="Gene3D" id="1.10.1200.10">
    <property type="entry name" value="ACP-like"/>
    <property type="match status" value="1"/>
</dbReference>
<dbReference type="EMBL" id="CP056041">
    <property type="protein sequence ID" value="QKZ20817.1"/>
    <property type="molecule type" value="Genomic_DNA"/>
</dbReference>
<feature type="domain" description="Carrier" evidence="1">
    <location>
        <begin position="14"/>
        <end position="91"/>
    </location>
</feature>
<name>A0A7H8TBL7_STRCX</name>
<sequence length="93" mass="9991">MTENTAVVDTAERARFVDAVRKGLSEVLNKDVSGADEGVRLFDELGLDSSSALELLITIEEILDVQFDAEDLEMTHFETVGSLADFVAAEAGA</sequence>
<keyword evidence="3" id="KW-1185">Reference proteome</keyword>
<dbReference type="Proteomes" id="UP000509418">
    <property type="component" value="Chromosome"/>
</dbReference>